<sequence length="290" mass="30961">MTGFASVSGSGHGYDWLWEIRSVNGKGLDLRLRLPEIEGLEAAARAALSQRVSRGNIQLSLKLARTSGVERLRLSGAGLAAALSALREVEEAARLHGVSLAPSRATDLLSLRGVLDQGGAEDEEQAPLRGALLTDLDRLLVDFVAMRAAEGEQLGGIIVAQIDRIADLAARAADVAEARRPEVAAALQISLARVLENGVDAQRVAQELALLAVKADVTEEIDRLRAHVAAARALLAETGPIGRKFDFLTQEFVRESNTLCSKSGSTALTAIGLDLKHVIDQMREQIQNVE</sequence>
<dbReference type="EMBL" id="QJTK01000001">
    <property type="protein sequence ID" value="PYF13043.1"/>
    <property type="molecule type" value="Genomic_DNA"/>
</dbReference>
<dbReference type="GO" id="GO:0016787">
    <property type="term" value="F:hydrolase activity"/>
    <property type="evidence" value="ECO:0007669"/>
    <property type="project" value="UniProtKB-KW"/>
</dbReference>
<reference evidence="8 9" key="1">
    <citation type="submission" date="2018-06" db="EMBL/GenBank/DDBJ databases">
        <title>Genomic Encyclopedia of Type Strains, Phase III (KMG-III): the genomes of soil and plant-associated and newly described type strains.</title>
        <authorList>
            <person name="Whitman W."/>
        </authorList>
    </citation>
    <scope>NUCLEOTIDE SEQUENCE [LARGE SCALE GENOMIC DNA]</scope>
    <source>
        <strain evidence="8 9">JA737</strain>
    </source>
</reference>
<dbReference type="InterPro" id="IPR013551">
    <property type="entry name" value="YicC-like_C"/>
</dbReference>
<organism evidence="8 9">
    <name type="scientific">Rhodobacter viridis</name>
    <dbReference type="NCBI Taxonomy" id="1054202"/>
    <lineage>
        <taxon>Bacteria</taxon>
        <taxon>Pseudomonadati</taxon>
        <taxon>Pseudomonadota</taxon>
        <taxon>Alphaproteobacteria</taxon>
        <taxon>Rhodobacterales</taxon>
        <taxon>Rhodobacter group</taxon>
        <taxon>Rhodobacter</taxon>
    </lineage>
</organism>
<accession>A0A318U6L1</accession>
<evidence type="ECO:0000256" key="4">
    <source>
        <dbReference type="ARBA" id="ARBA00022801"/>
    </source>
</evidence>
<keyword evidence="9" id="KW-1185">Reference proteome</keyword>
<dbReference type="Pfam" id="PF08340">
    <property type="entry name" value="YicC-like_C"/>
    <property type="match status" value="1"/>
</dbReference>
<dbReference type="InterPro" id="IPR013527">
    <property type="entry name" value="YicC-like_N"/>
</dbReference>
<evidence type="ECO:0000313" key="8">
    <source>
        <dbReference type="EMBL" id="PYF13043.1"/>
    </source>
</evidence>
<dbReference type="OrthoDB" id="9771229at2"/>
<comment type="similarity">
    <text evidence="5">Belongs to the YicC/YloC family.</text>
</comment>
<dbReference type="Proteomes" id="UP000247727">
    <property type="component" value="Unassembled WGS sequence"/>
</dbReference>
<dbReference type="GO" id="GO:0004521">
    <property type="term" value="F:RNA endonuclease activity"/>
    <property type="evidence" value="ECO:0007669"/>
    <property type="project" value="InterPro"/>
</dbReference>
<comment type="cofactor">
    <cofactor evidence="1">
        <name>a divalent metal cation</name>
        <dbReference type="ChEBI" id="CHEBI:60240"/>
    </cofactor>
</comment>
<evidence type="ECO:0000256" key="3">
    <source>
        <dbReference type="ARBA" id="ARBA00022759"/>
    </source>
</evidence>
<name>A0A318U6L1_9RHOB</name>
<evidence type="ECO:0000256" key="2">
    <source>
        <dbReference type="ARBA" id="ARBA00022722"/>
    </source>
</evidence>
<gene>
    <name evidence="8" type="ORF">C8J30_101428</name>
</gene>
<evidence type="ECO:0000259" key="6">
    <source>
        <dbReference type="Pfam" id="PF03755"/>
    </source>
</evidence>
<protein>
    <submittedName>
        <fullName evidence="8">Uncharacterized protein (TIGR00255 family)</fullName>
    </submittedName>
</protein>
<dbReference type="InterPro" id="IPR005229">
    <property type="entry name" value="YicC/YloC-like"/>
</dbReference>
<evidence type="ECO:0000256" key="1">
    <source>
        <dbReference type="ARBA" id="ARBA00001968"/>
    </source>
</evidence>
<keyword evidence="2" id="KW-0540">Nuclease</keyword>
<dbReference type="Pfam" id="PF03755">
    <property type="entry name" value="YicC-like_N"/>
    <property type="match status" value="1"/>
</dbReference>
<dbReference type="PANTHER" id="PTHR30636">
    <property type="entry name" value="UPF0701 PROTEIN YICC"/>
    <property type="match status" value="1"/>
</dbReference>
<dbReference type="RefSeq" id="WP_110804054.1">
    <property type="nucleotide sequence ID" value="NZ_QJTK01000001.1"/>
</dbReference>
<feature type="domain" description="Endoribonuclease YicC-like C-terminal" evidence="7">
    <location>
        <begin position="177"/>
        <end position="290"/>
    </location>
</feature>
<keyword evidence="3" id="KW-0255">Endonuclease</keyword>
<keyword evidence="4" id="KW-0378">Hydrolase</keyword>
<evidence type="ECO:0000256" key="5">
    <source>
        <dbReference type="ARBA" id="ARBA00035648"/>
    </source>
</evidence>
<evidence type="ECO:0000313" key="9">
    <source>
        <dbReference type="Proteomes" id="UP000247727"/>
    </source>
</evidence>
<dbReference type="NCBIfam" id="TIGR00255">
    <property type="entry name" value="YicC/YloC family endoribonuclease"/>
    <property type="match status" value="1"/>
</dbReference>
<dbReference type="AlphaFoldDB" id="A0A318U6L1"/>
<evidence type="ECO:0000259" key="7">
    <source>
        <dbReference type="Pfam" id="PF08340"/>
    </source>
</evidence>
<comment type="caution">
    <text evidence="8">The sequence shown here is derived from an EMBL/GenBank/DDBJ whole genome shotgun (WGS) entry which is preliminary data.</text>
</comment>
<dbReference type="PANTHER" id="PTHR30636:SF3">
    <property type="entry name" value="UPF0701 PROTEIN YICC"/>
    <property type="match status" value="1"/>
</dbReference>
<feature type="domain" description="Endoribonuclease YicC-like N-terminal" evidence="6">
    <location>
        <begin position="1"/>
        <end position="154"/>
    </location>
</feature>
<proteinExistence type="inferred from homology"/>